<feature type="signal peptide" evidence="4">
    <location>
        <begin position="1"/>
        <end position="15"/>
    </location>
</feature>
<evidence type="ECO:0000256" key="4">
    <source>
        <dbReference type="SAM" id="SignalP"/>
    </source>
</evidence>
<keyword evidence="4" id="KW-0732">Signal</keyword>
<proteinExistence type="predicted"/>
<dbReference type="SUPFAM" id="SSF50891">
    <property type="entry name" value="Cyclophilin-like"/>
    <property type="match status" value="1"/>
</dbReference>
<dbReference type="EC" id="5.2.1.8" evidence="1"/>
<name>A0AB34IYF0_PRYPA</name>
<dbReference type="Proteomes" id="UP001515480">
    <property type="component" value="Unassembled WGS sequence"/>
</dbReference>
<dbReference type="Gene3D" id="2.40.100.10">
    <property type="entry name" value="Cyclophilin-like"/>
    <property type="match status" value="1"/>
</dbReference>
<organism evidence="6 7">
    <name type="scientific">Prymnesium parvum</name>
    <name type="common">Toxic golden alga</name>
    <dbReference type="NCBI Taxonomy" id="97485"/>
    <lineage>
        <taxon>Eukaryota</taxon>
        <taxon>Haptista</taxon>
        <taxon>Haptophyta</taxon>
        <taxon>Prymnesiophyceae</taxon>
        <taxon>Prymnesiales</taxon>
        <taxon>Prymnesiaceae</taxon>
        <taxon>Prymnesium</taxon>
    </lineage>
</organism>
<evidence type="ECO:0000256" key="3">
    <source>
        <dbReference type="ARBA" id="ARBA00023235"/>
    </source>
</evidence>
<evidence type="ECO:0000256" key="1">
    <source>
        <dbReference type="ARBA" id="ARBA00013194"/>
    </source>
</evidence>
<dbReference type="PANTHER" id="PTHR43246">
    <property type="entry name" value="PEPTIDYL-PROLYL CIS-TRANS ISOMERASE CYP38, CHLOROPLASTIC"/>
    <property type="match status" value="1"/>
</dbReference>
<dbReference type="PROSITE" id="PS50072">
    <property type="entry name" value="CSA_PPIASE_2"/>
    <property type="match status" value="1"/>
</dbReference>
<dbReference type="InterPro" id="IPR044665">
    <property type="entry name" value="E_coli_cyclophilin_A-like"/>
</dbReference>
<comment type="caution">
    <text evidence="6">The sequence shown here is derived from an EMBL/GenBank/DDBJ whole genome shotgun (WGS) entry which is preliminary data.</text>
</comment>
<reference evidence="6 7" key="1">
    <citation type="journal article" date="2024" name="Science">
        <title>Giant polyketide synthase enzymes in the biosynthesis of giant marine polyether toxins.</title>
        <authorList>
            <person name="Fallon T.R."/>
            <person name="Shende V.V."/>
            <person name="Wierzbicki I.H."/>
            <person name="Pendleton A.L."/>
            <person name="Watervoot N.F."/>
            <person name="Auber R.P."/>
            <person name="Gonzalez D.J."/>
            <person name="Wisecaver J.H."/>
            <person name="Moore B.S."/>
        </authorList>
    </citation>
    <scope>NUCLEOTIDE SEQUENCE [LARGE SCALE GENOMIC DNA]</scope>
    <source>
        <strain evidence="6 7">12B1</strain>
    </source>
</reference>
<dbReference type="EMBL" id="JBGBPQ010000016">
    <property type="protein sequence ID" value="KAL1508449.1"/>
    <property type="molecule type" value="Genomic_DNA"/>
</dbReference>
<evidence type="ECO:0000256" key="2">
    <source>
        <dbReference type="ARBA" id="ARBA00023110"/>
    </source>
</evidence>
<dbReference type="InterPro" id="IPR029000">
    <property type="entry name" value="Cyclophilin-like_dom_sf"/>
</dbReference>
<gene>
    <name evidence="6" type="ORF">AB1Y20_004552</name>
</gene>
<dbReference type="AlphaFoldDB" id="A0AB34IYF0"/>
<keyword evidence="3" id="KW-0413">Isomerase</keyword>
<accession>A0AB34IYF0</accession>
<evidence type="ECO:0000259" key="5">
    <source>
        <dbReference type="PROSITE" id="PS50072"/>
    </source>
</evidence>
<feature type="chain" id="PRO_5044311279" description="peptidylprolyl isomerase" evidence="4">
    <location>
        <begin position="16"/>
        <end position="189"/>
    </location>
</feature>
<feature type="domain" description="PPIase cyclophilin-type" evidence="5">
    <location>
        <begin position="30"/>
        <end position="189"/>
    </location>
</feature>
<evidence type="ECO:0000313" key="7">
    <source>
        <dbReference type="Proteomes" id="UP001515480"/>
    </source>
</evidence>
<keyword evidence="2" id="KW-0697">Rotamase</keyword>
<dbReference type="Pfam" id="PF00160">
    <property type="entry name" value="Pro_isomerase"/>
    <property type="match status" value="1"/>
</dbReference>
<dbReference type="GO" id="GO:0003755">
    <property type="term" value="F:peptidyl-prolyl cis-trans isomerase activity"/>
    <property type="evidence" value="ECO:0007669"/>
    <property type="project" value="UniProtKB-KW"/>
</dbReference>
<dbReference type="InterPro" id="IPR002130">
    <property type="entry name" value="Cyclophilin-type_PPIase_dom"/>
</dbReference>
<keyword evidence="7" id="KW-1185">Reference proteome</keyword>
<protein>
    <recommendedName>
        <fullName evidence="1">peptidylprolyl isomerase</fullName>
        <ecNumber evidence="1">5.2.1.8</ecNumber>
    </recommendedName>
</protein>
<evidence type="ECO:0000313" key="6">
    <source>
        <dbReference type="EMBL" id="KAL1508449.1"/>
    </source>
</evidence>
<sequence length="189" mass="20830">MRLLSLAALLASACADFRVRFDVVTPEGEGAFTVLVHEEWAPIGAARFKEAVTAGFYDDTRFFRVIPSFMVQFGLSGDPKVSAEWRSKTIKDEPVKVSNKPGYITFAKTGAPNSRTTQLFINYVDNARLDGMGFAPFGEVEGDGMTVVKKIYNCGERPSQAEIQTKGNAYLDKSFPELSRIVKATVVEE</sequence>